<sequence length="147" mass="16370">MKCQPLRGEVGPGPVEAVSHANCKAFHVRSKAGDHARVVRCWSTYLPSTASIGGISAKQTKRGSPRDTDDLSVGYPGFWGRGRIRSVMKLPTHRPGDLEIDSAQVLPNEIERPTQATWPVPRPAFAEREKENRRTGRGRVSRRVCWK</sequence>
<feature type="compositionally biased region" description="Basic and acidic residues" evidence="1">
    <location>
        <begin position="125"/>
        <end position="134"/>
    </location>
</feature>
<evidence type="ECO:0000256" key="1">
    <source>
        <dbReference type="SAM" id="MobiDB-lite"/>
    </source>
</evidence>
<name>A0AAN4YEB0_ASPOZ</name>
<comment type="caution">
    <text evidence="2">The sequence shown here is derived from an EMBL/GenBank/DDBJ whole genome shotgun (WGS) entry which is preliminary data.</text>
</comment>
<accession>A0AAN4YEB0</accession>
<feature type="compositionally biased region" description="Basic residues" evidence="1">
    <location>
        <begin position="135"/>
        <end position="147"/>
    </location>
</feature>
<evidence type="ECO:0000313" key="2">
    <source>
        <dbReference type="EMBL" id="GMG26688.1"/>
    </source>
</evidence>
<gene>
    <name evidence="2" type="ORF">Aory04_000344800</name>
</gene>
<proteinExistence type="predicted"/>
<evidence type="ECO:0000313" key="3">
    <source>
        <dbReference type="Proteomes" id="UP001165205"/>
    </source>
</evidence>
<dbReference type="Proteomes" id="UP001165205">
    <property type="component" value="Unassembled WGS sequence"/>
</dbReference>
<protein>
    <submittedName>
        <fullName evidence="2">Unnamed protein product</fullName>
    </submittedName>
</protein>
<dbReference type="EMBL" id="BSYA01000028">
    <property type="protein sequence ID" value="GMG26688.1"/>
    <property type="molecule type" value="Genomic_DNA"/>
</dbReference>
<feature type="region of interest" description="Disordered" evidence="1">
    <location>
        <begin position="111"/>
        <end position="147"/>
    </location>
</feature>
<dbReference type="AlphaFoldDB" id="A0AAN4YEB0"/>
<organism evidence="2 3">
    <name type="scientific">Aspergillus oryzae</name>
    <name type="common">Yellow koji mold</name>
    <dbReference type="NCBI Taxonomy" id="5062"/>
    <lineage>
        <taxon>Eukaryota</taxon>
        <taxon>Fungi</taxon>
        <taxon>Dikarya</taxon>
        <taxon>Ascomycota</taxon>
        <taxon>Pezizomycotina</taxon>
        <taxon>Eurotiomycetes</taxon>
        <taxon>Eurotiomycetidae</taxon>
        <taxon>Eurotiales</taxon>
        <taxon>Aspergillaceae</taxon>
        <taxon>Aspergillus</taxon>
        <taxon>Aspergillus subgen. Circumdati</taxon>
    </lineage>
</organism>
<reference evidence="2" key="1">
    <citation type="submission" date="2023-04" db="EMBL/GenBank/DDBJ databases">
        <title>Aspergillus oryzae NBRC 4228.</title>
        <authorList>
            <person name="Ichikawa N."/>
            <person name="Sato H."/>
            <person name="Tonouchi N."/>
        </authorList>
    </citation>
    <scope>NUCLEOTIDE SEQUENCE</scope>
    <source>
        <strain evidence="2">NBRC 4228</strain>
    </source>
</reference>